<feature type="transmembrane region" description="Helical" evidence="1">
    <location>
        <begin position="241"/>
        <end position="261"/>
    </location>
</feature>
<dbReference type="Pfam" id="PF06182">
    <property type="entry name" value="ABC2_membrane_6"/>
    <property type="match status" value="1"/>
</dbReference>
<evidence type="ECO:0000313" key="2">
    <source>
        <dbReference type="EMBL" id="GIQ71274.1"/>
    </source>
</evidence>
<sequence>MRNSGFFEMMNLLYQYSKLSLKVTLEFKLDRSMITLAIFCREMIAVVVMLLILARFLHIRGWDMNQLFFLYSFLFLSYSLFVFIFAGVRDFDQLVHSGEFDRYLTRPRGLLFQVIASKIDLPATLGHGVVGLLLFMNTAFSVGIIWNASNILFYISVIVGGAVIQASIFMLTAVMSFWAIRIENVRNLIFFNARRIAGYPISFYPSLIQKMLIFIVPFSFVNYFPTQYFIRREDMELFWDGFMYMTPVVGVLMFVVVSLFWRIGVRSYSSSGNAMY</sequence>
<proteinExistence type="predicted"/>
<feature type="transmembrane region" description="Helical" evidence="1">
    <location>
        <begin position="201"/>
        <end position="221"/>
    </location>
</feature>
<comment type="caution">
    <text evidence="2">The sequence shown here is derived from an EMBL/GenBank/DDBJ whole genome shotgun (WGS) entry which is preliminary data.</text>
</comment>
<gene>
    <name evidence="2" type="ORF">XYCOK13_40980</name>
</gene>
<feature type="transmembrane region" description="Helical" evidence="1">
    <location>
        <begin position="152"/>
        <end position="180"/>
    </location>
</feature>
<accession>A0A8J4H8U7</accession>
<feature type="transmembrane region" description="Helical" evidence="1">
    <location>
        <begin position="125"/>
        <end position="146"/>
    </location>
</feature>
<protein>
    <submittedName>
        <fullName evidence="2">Multidrug ABC transporter permease</fullName>
    </submittedName>
</protein>
<feature type="transmembrane region" description="Helical" evidence="1">
    <location>
        <begin position="34"/>
        <end position="56"/>
    </location>
</feature>
<dbReference type="PANTHER" id="PTHR36833:SF1">
    <property type="entry name" value="INTEGRAL MEMBRANE TRANSPORT PROTEIN"/>
    <property type="match status" value="1"/>
</dbReference>
<keyword evidence="1" id="KW-1133">Transmembrane helix</keyword>
<name>A0A8J4H8U7_9BACL</name>
<dbReference type="PANTHER" id="PTHR36833">
    <property type="entry name" value="SLR0610 PROTEIN-RELATED"/>
    <property type="match status" value="1"/>
</dbReference>
<dbReference type="Proteomes" id="UP000677918">
    <property type="component" value="Unassembled WGS sequence"/>
</dbReference>
<keyword evidence="3" id="KW-1185">Reference proteome</keyword>
<keyword evidence="1" id="KW-0472">Membrane</keyword>
<dbReference type="EMBL" id="BOVK01000076">
    <property type="protein sequence ID" value="GIQ71274.1"/>
    <property type="molecule type" value="Genomic_DNA"/>
</dbReference>
<dbReference type="AlphaFoldDB" id="A0A8J4H8U7"/>
<feature type="transmembrane region" description="Helical" evidence="1">
    <location>
        <begin position="68"/>
        <end position="88"/>
    </location>
</feature>
<evidence type="ECO:0000313" key="3">
    <source>
        <dbReference type="Proteomes" id="UP000677918"/>
    </source>
</evidence>
<organism evidence="2 3">
    <name type="scientific">Xylanibacillus composti</name>
    <dbReference type="NCBI Taxonomy" id="1572762"/>
    <lineage>
        <taxon>Bacteria</taxon>
        <taxon>Bacillati</taxon>
        <taxon>Bacillota</taxon>
        <taxon>Bacilli</taxon>
        <taxon>Bacillales</taxon>
        <taxon>Paenibacillaceae</taxon>
        <taxon>Xylanibacillus</taxon>
    </lineage>
</organism>
<dbReference type="RefSeq" id="WP_213414071.1">
    <property type="nucleotide sequence ID" value="NZ_BOVK01000076.1"/>
</dbReference>
<evidence type="ECO:0000256" key="1">
    <source>
        <dbReference type="SAM" id="Phobius"/>
    </source>
</evidence>
<reference evidence="2" key="1">
    <citation type="submission" date="2021-04" db="EMBL/GenBank/DDBJ databases">
        <title>Draft genome sequence of Xylanibacillus composti strain K13.</title>
        <authorList>
            <person name="Uke A."/>
            <person name="Chhe C."/>
            <person name="Baramee S."/>
            <person name="Kosugi A."/>
        </authorList>
    </citation>
    <scope>NUCLEOTIDE SEQUENCE</scope>
    <source>
        <strain evidence="2">K13</strain>
    </source>
</reference>
<dbReference type="InterPro" id="IPR010390">
    <property type="entry name" value="ABC-2_transporter-like"/>
</dbReference>
<keyword evidence="1" id="KW-0812">Transmembrane</keyword>